<dbReference type="InterPro" id="IPR003776">
    <property type="entry name" value="YcaO-like_dom"/>
</dbReference>
<dbReference type="InterPro" id="IPR017667">
    <property type="entry name" value="Methan_mark_1"/>
</dbReference>
<evidence type="ECO:0000313" key="3">
    <source>
        <dbReference type="Proteomes" id="UP000053695"/>
    </source>
</evidence>
<dbReference type="EMBL" id="APMM01000009">
    <property type="protein sequence ID" value="ENN96611.1"/>
    <property type="molecule type" value="Genomic_DNA"/>
</dbReference>
<sequence length="377" mass="43766">MKKIYRSVTYRILPPEETFNNIKPILDKINIKEMKSIMGIDKLEIPVYYVRRVNNNIEYHHYGKGAVDIQAKVSACMEAIERASAKYDENKIKNEPENKIDINSLILPPYSDTDVKDWVEGYDIINSEPIDVPADAVFYPSKGKLFRWHTNGLASGNCLEEAILHGALEVIERDSWSLADLSKKIPTKINPKTDNEIINRLLEKFEKANVKVILKLLPNELNIPVISAIADDDPLLMCIGVGCHLDPEIAVIRALTELAQSRASQLHMKRDDAKRRAKIVKRLSYERAKKINRKWFEYEEEVELEDIENRAKYNLKKDINLLKEELFDHGFDRFIYVDLNKYGVDTVRVIIPKMEVYTIDRDRLSNMAIERMKKLYQ</sequence>
<gene>
    <name evidence="2" type="ORF">J422_01383</name>
</gene>
<dbReference type="Proteomes" id="UP000053695">
    <property type="component" value="Unassembled WGS sequence"/>
</dbReference>
<dbReference type="Gene3D" id="3.30.1330.230">
    <property type="match status" value="1"/>
</dbReference>
<dbReference type="NCBIfam" id="TIGR03266">
    <property type="entry name" value="methan_mark_1"/>
    <property type="match status" value="1"/>
</dbReference>
<dbReference type="STRING" id="1069083.GCA_000371805_00012"/>
<feature type="domain" description="YcaO" evidence="1">
    <location>
        <begin position="63"/>
        <end position="377"/>
    </location>
</feature>
<dbReference type="Pfam" id="PF02624">
    <property type="entry name" value="YcaO"/>
    <property type="match status" value="1"/>
</dbReference>
<evidence type="ECO:0000259" key="1">
    <source>
        <dbReference type="PROSITE" id="PS51664"/>
    </source>
</evidence>
<comment type="caution">
    <text evidence="2">The sequence shown here is derived from an EMBL/GenBank/DDBJ whole genome shotgun (WGS) entry which is preliminary data.</text>
</comment>
<dbReference type="NCBIfam" id="TIGR00702">
    <property type="entry name" value="YcaO-type kinase domain"/>
    <property type="match status" value="1"/>
</dbReference>
<organism evidence="2 3">
    <name type="scientific">Methanocaldococcus villosus KIN24-T80</name>
    <dbReference type="NCBI Taxonomy" id="1069083"/>
    <lineage>
        <taxon>Archaea</taxon>
        <taxon>Methanobacteriati</taxon>
        <taxon>Methanobacteriota</taxon>
        <taxon>Methanomada group</taxon>
        <taxon>Methanococci</taxon>
        <taxon>Methanococcales</taxon>
        <taxon>Methanocaldococcaceae</taxon>
        <taxon>Methanocaldococcus</taxon>
    </lineage>
</organism>
<dbReference type="PANTHER" id="PTHR37809">
    <property type="entry name" value="RIBOSOMAL PROTEIN S12 METHYLTHIOTRANSFERASE ACCESSORY FACTOR YCAO"/>
    <property type="match status" value="1"/>
</dbReference>
<dbReference type="RefSeq" id="WP_004589940.1">
    <property type="nucleotide sequence ID" value="NZ_APMM01000009.1"/>
</dbReference>
<keyword evidence="3" id="KW-1185">Reference proteome</keyword>
<dbReference type="PANTHER" id="PTHR37809:SF1">
    <property type="entry name" value="RIBOSOMAL PROTEIN S12 METHYLTHIOTRANSFERASE ACCESSORY FACTOR YCAO"/>
    <property type="match status" value="1"/>
</dbReference>
<dbReference type="PROSITE" id="PS51664">
    <property type="entry name" value="YCAO"/>
    <property type="match status" value="1"/>
</dbReference>
<dbReference type="AlphaFoldDB" id="N6VTW7"/>
<reference evidence="2 3" key="1">
    <citation type="journal article" date="2013" name="Genome Announc.">
        <title>Draft Genome Sequence of a Highly Flagellated, Fast-Swimming Archaeon, Methanocaldococcus villosus Strain KIN24-T80 (DSM 22612).</title>
        <authorList>
            <person name="Thennarasu S."/>
            <person name="Polireddy D."/>
            <person name="Antony A."/>
            <person name="Yada M.R."/>
            <person name="Algarawi S."/>
            <person name="Sivakumar N."/>
        </authorList>
    </citation>
    <scope>NUCLEOTIDE SEQUENCE [LARGE SCALE GENOMIC DNA]</scope>
    <source>
        <strain evidence="2 3">KIN24-T80</strain>
    </source>
</reference>
<accession>N6VTW7</accession>
<evidence type="ECO:0000313" key="2">
    <source>
        <dbReference type="EMBL" id="ENN96611.1"/>
    </source>
</evidence>
<protein>
    <submittedName>
        <fullName evidence="2">Methanogenesis marker protein 1</fullName>
    </submittedName>
</protein>
<proteinExistence type="predicted"/>
<dbReference type="OrthoDB" id="7433at2157"/>
<name>N6VTW7_9EURY</name>
<dbReference type="PATRIC" id="fig|1069083.5.peg.271"/>